<comment type="catalytic activity">
    <reaction evidence="6 7">
        <text>cytidine(34) in tRNA(Ile2) + L-lysine + ATP = lysidine(34) in tRNA(Ile2) + AMP + diphosphate + H(+)</text>
        <dbReference type="Rhea" id="RHEA:43744"/>
        <dbReference type="Rhea" id="RHEA-COMP:10625"/>
        <dbReference type="Rhea" id="RHEA-COMP:10670"/>
        <dbReference type="ChEBI" id="CHEBI:15378"/>
        <dbReference type="ChEBI" id="CHEBI:30616"/>
        <dbReference type="ChEBI" id="CHEBI:32551"/>
        <dbReference type="ChEBI" id="CHEBI:33019"/>
        <dbReference type="ChEBI" id="CHEBI:82748"/>
        <dbReference type="ChEBI" id="CHEBI:83665"/>
        <dbReference type="ChEBI" id="CHEBI:456215"/>
        <dbReference type="EC" id="6.3.4.19"/>
    </reaction>
</comment>
<organism evidence="11 12">
    <name type="scientific">Actinomadura yumaensis</name>
    <dbReference type="NCBI Taxonomy" id="111807"/>
    <lineage>
        <taxon>Bacteria</taxon>
        <taxon>Bacillati</taxon>
        <taxon>Actinomycetota</taxon>
        <taxon>Actinomycetes</taxon>
        <taxon>Streptosporangiales</taxon>
        <taxon>Thermomonosporaceae</taxon>
        <taxon>Actinomadura</taxon>
    </lineage>
</organism>
<dbReference type="PANTHER" id="PTHR43033">
    <property type="entry name" value="TRNA(ILE)-LYSIDINE SYNTHASE-RELATED"/>
    <property type="match status" value="1"/>
</dbReference>
<dbReference type="Proteomes" id="UP001596380">
    <property type="component" value="Unassembled WGS sequence"/>
</dbReference>
<gene>
    <name evidence="7 11" type="primary">tilS</name>
    <name evidence="11" type="ORF">ACFQKB_07980</name>
</gene>
<reference evidence="12" key="1">
    <citation type="journal article" date="2019" name="Int. J. Syst. Evol. Microbiol.">
        <title>The Global Catalogue of Microorganisms (GCM) 10K type strain sequencing project: providing services to taxonomists for standard genome sequencing and annotation.</title>
        <authorList>
            <consortium name="The Broad Institute Genomics Platform"/>
            <consortium name="The Broad Institute Genome Sequencing Center for Infectious Disease"/>
            <person name="Wu L."/>
            <person name="Ma J."/>
        </authorList>
    </citation>
    <scope>NUCLEOTIDE SEQUENCE [LARGE SCALE GENOMIC DNA]</scope>
    <source>
        <strain evidence="12">JCM 3369</strain>
    </source>
</reference>
<dbReference type="EMBL" id="JBHSXS010000003">
    <property type="protein sequence ID" value="MFC6879701.1"/>
    <property type="molecule type" value="Genomic_DNA"/>
</dbReference>
<dbReference type="EC" id="6.3.4.19" evidence="7"/>
<keyword evidence="5 7" id="KW-0067">ATP-binding</keyword>
<evidence type="ECO:0000256" key="8">
    <source>
        <dbReference type="SAM" id="MobiDB-lite"/>
    </source>
</evidence>
<keyword evidence="2 7" id="KW-0436">Ligase</keyword>
<feature type="compositionally biased region" description="Basic and acidic residues" evidence="8">
    <location>
        <begin position="269"/>
        <end position="286"/>
    </location>
</feature>
<dbReference type="InterPro" id="IPR014729">
    <property type="entry name" value="Rossmann-like_a/b/a_fold"/>
</dbReference>
<dbReference type="GO" id="GO:0032267">
    <property type="term" value="F:tRNA(Ile)-lysidine synthase activity"/>
    <property type="evidence" value="ECO:0007669"/>
    <property type="project" value="UniProtKB-EC"/>
</dbReference>
<dbReference type="Pfam" id="PF09179">
    <property type="entry name" value="TilS"/>
    <property type="match status" value="1"/>
</dbReference>
<dbReference type="HAMAP" id="MF_01161">
    <property type="entry name" value="tRNA_Ile_lys_synt"/>
    <property type="match status" value="1"/>
</dbReference>
<feature type="domain" description="tRNA(Ile)-lysidine/2-thiocytidine synthase N-terminal" evidence="9">
    <location>
        <begin position="27"/>
        <end position="211"/>
    </location>
</feature>
<feature type="region of interest" description="Disordered" evidence="8">
    <location>
        <begin position="266"/>
        <end position="304"/>
    </location>
</feature>
<dbReference type="SUPFAM" id="SSF52402">
    <property type="entry name" value="Adenine nucleotide alpha hydrolases-like"/>
    <property type="match status" value="1"/>
</dbReference>
<accession>A0ABW2CFP5</accession>
<feature type="domain" description="tRNA(Ile)-lysidine synthase substrate-binding" evidence="10">
    <location>
        <begin position="314"/>
        <end position="375"/>
    </location>
</feature>
<evidence type="ECO:0000256" key="2">
    <source>
        <dbReference type="ARBA" id="ARBA00022598"/>
    </source>
</evidence>
<dbReference type="NCBIfam" id="TIGR02432">
    <property type="entry name" value="lysidine_TilS_N"/>
    <property type="match status" value="1"/>
</dbReference>
<comment type="domain">
    <text evidence="7">The N-terminal region contains the highly conserved SGGXDS motif, predicted to be a P-loop motif involved in ATP binding.</text>
</comment>
<dbReference type="SUPFAM" id="SSF82829">
    <property type="entry name" value="MesJ substrate recognition domain-like"/>
    <property type="match status" value="1"/>
</dbReference>
<dbReference type="InterPro" id="IPR012795">
    <property type="entry name" value="tRNA_Ile_lys_synt_N"/>
</dbReference>
<evidence type="ECO:0000256" key="3">
    <source>
        <dbReference type="ARBA" id="ARBA00022694"/>
    </source>
</evidence>
<dbReference type="CDD" id="cd01992">
    <property type="entry name" value="TilS_N"/>
    <property type="match status" value="1"/>
</dbReference>
<comment type="subcellular location">
    <subcellularLocation>
        <location evidence="7">Cytoplasm</location>
    </subcellularLocation>
</comment>
<protein>
    <recommendedName>
        <fullName evidence="7">tRNA(Ile)-lysidine synthase</fullName>
        <ecNumber evidence="7">6.3.4.19</ecNumber>
    </recommendedName>
    <alternativeName>
        <fullName evidence="7">tRNA(Ile)-2-lysyl-cytidine synthase</fullName>
    </alternativeName>
    <alternativeName>
        <fullName evidence="7">tRNA(Ile)-lysidine synthetase</fullName>
    </alternativeName>
</protein>
<proteinExistence type="inferred from homology"/>
<dbReference type="InterPro" id="IPR012094">
    <property type="entry name" value="tRNA_Ile_lys_synt"/>
</dbReference>
<dbReference type="Pfam" id="PF01171">
    <property type="entry name" value="ATP_bind_3"/>
    <property type="match status" value="1"/>
</dbReference>
<keyword evidence="1 7" id="KW-0963">Cytoplasm</keyword>
<name>A0ABW2CFP5_9ACTN</name>
<evidence type="ECO:0000256" key="6">
    <source>
        <dbReference type="ARBA" id="ARBA00048539"/>
    </source>
</evidence>
<keyword evidence="3 7" id="KW-0819">tRNA processing</keyword>
<keyword evidence="12" id="KW-1185">Reference proteome</keyword>
<comment type="caution">
    <text evidence="11">The sequence shown here is derived from an EMBL/GenBank/DDBJ whole genome shotgun (WGS) entry which is preliminary data.</text>
</comment>
<comment type="similarity">
    <text evidence="7">Belongs to the tRNA(Ile)-lysidine synthase family.</text>
</comment>
<dbReference type="RefSeq" id="WP_160821662.1">
    <property type="nucleotide sequence ID" value="NZ_JBHSXS010000003.1"/>
</dbReference>
<comment type="function">
    <text evidence="7">Ligates lysine onto the cytidine present at position 34 of the AUA codon-specific tRNA(Ile) that contains the anticodon CAU, in an ATP-dependent manner. Cytidine is converted to lysidine, thus changing the amino acid specificity of the tRNA from methionine to isoleucine.</text>
</comment>
<keyword evidence="4 7" id="KW-0547">Nucleotide-binding</keyword>
<evidence type="ECO:0000313" key="12">
    <source>
        <dbReference type="Proteomes" id="UP001596380"/>
    </source>
</evidence>
<evidence type="ECO:0000259" key="9">
    <source>
        <dbReference type="Pfam" id="PF01171"/>
    </source>
</evidence>
<feature type="binding site" evidence="7">
    <location>
        <begin position="32"/>
        <end position="37"/>
    </location>
    <ligand>
        <name>ATP</name>
        <dbReference type="ChEBI" id="CHEBI:30616"/>
    </ligand>
</feature>
<evidence type="ECO:0000313" key="11">
    <source>
        <dbReference type="EMBL" id="MFC6879701.1"/>
    </source>
</evidence>
<dbReference type="PANTHER" id="PTHR43033:SF1">
    <property type="entry name" value="TRNA(ILE)-LYSIDINE SYNTHASE-RELATED"/>
    <property type="match status" value="1"/>
</dbReference>
<evidence type="ECO:0000256" key="4">
    <source>
        <dbReference type="ARBA" id="ARBA00022741"/>
    </source>
</evidence>
<dbReference type="InterPro" id="IPR011063">
    <property type="entry name" value="TilS/TtcA_N"/>
</dbReference>
<dbReference type="InterPro" id="IPR015262">
    <property type="entry name" value="tRNA_Ile_lys_synt_subst-bd"/>
</dbReference>
<sequence length="384" mass="40481">MGPDPAVATVRLAVRRVLADLPPGAMVLAACSGGADSLALAAALAFEAPRSGRPAGGVTIDHGLQDDSAKRATLVVRTLADLGLDPAGSVAVDVGAEGGPENAARIARYDALDEAARRLNAAAVLLGHTRDDQAETVLMGLARGSGARSLAGMPPTFVRGEVRGEGGVRYHRPLLELDRETTRRACQAMGLEPWDDPHNDDPAYTRVRVRHDALPALENALGPGIPAALARTARMLRDDADALDEFATRAYSELTEREHDALFAQSEHAPAEHPRSQAAEENRPVTDETQGADEDAPGEGQRSVEGEAVVVLGVEGVADLPRAVRTRVLRMAAIEAGSPPGTLAAVHVDEVDRLVTAWRGQRRVDLPGGVRAFRRCGRLLFGPG</sequence>
<dbReference type="Gene3D" id="3.40.50.620">
    <property type="entry name" value="HUPs"/>
    <property type="match status" value="1"/>
</dbReference>
<evidence type="ECO:0000256" key="5">
    <source>
        <dbReference type="ARBA" id="ARBA00022840"/>
    </source>
</evidence>
<evidence type="ECO:0000256" key="7">
    <source>
        <dbReference type="HAMAP-Rule" id="MF_01161"/>
    </source>
</evidence>
<evidence type="ECO:0000259" key="10">
    <source>
        <dbReference type="Pfam" id="PF09179"/>
    </source>
</evidence>
<evidence type="ECO:0000256" key="1">
    <source>
        <dbReference type="ARBA" id="ARBA00022490"/>
    </source>
</evidence>